<evidence type="ECO:0000313" key="1">
    <source>
        <dbReference type="EMBL" id="GAA4921230.1"/>
    </source>
</evidence>
<name>A0ABP9G6D8_9MICC</name>
<dbReference type="InterPro" id="IPR052922">
    <property type="entry name" value="Cytidylate_Kinase-2"/>
</dbReference>
<dbReference type="InterPro" id="IPR027417">
    <property type="entry name" value="P-loop_NTPase"/>
</dbReference>
<dbReference type="Gene3D" id="3.40.50.300">
    <property type="entry name" value="P-loop containing nucleotide triphosphate hydrolases"/>
    <property type="match status" value="1"/>
</dbReference>
<evidence type="ECO:0000313" key="2">
    <source>
        <dbReference type="Proteomes" id="UP001500368"/>
    </source>
</evidence>
<keyword evidence="1" id="KW-0418">Kinase</keyword>
<dbReference type="Proteomes" id="UP001500368">
    <property type="component" value="Unassembled WGS sequence"/>
</dbReference>
<protein>
    <submittedName>
        <fullName evidence="1">Adenylate kinase</fullName>
    </submittedName>
</protein>
<keyword evidence="1" id="KW-0808">Transferase</keyword>
<dbReference type="SUPFAM" id="SSF52540">
    <property type="entry name" value="P-loop containing nucleoside triphosphate hydrolases"/>
    <property type="match status" value="1"/>
</dbReference>
<dbReference type="RefSeq" id="WP_345477614.1">
    <property type="nucleotide sequence ID" value="NZ_BAABLW010000007.1"/>
</dbReference>
<dbReference type="GO" id="GO:0016301">
    <property type="term" value="F:kinase activity"/>
    <property type="evidence" value="ECO:0007669"/>
    <property type="project" value="UniProtKB-KW"/>
</dbReference>
<dbReference type="PANTHER" id="PTHR37816:SF1">
    <property type="entry name" value="TOXIN"/>
    <property type="match status" value="1"/>
</dbReference>
<organism evidence="1 2">
    <name type="scientific">Nesterenkonia rhizosphaerae</name>
    <dbReference type="NCBI Taxonomy" id="1348272"/>
    <lineage>
        <taxon>Bacteria</taxon>
        <taxon>Bacillati</taxon>
        <taxon>Actinomycetota</taxon>
        <taxon>Actinomycetes</taxon>
        <taxon>Micrococcales</taxon>
        <taxon>Micrococcaceae</taxon>
        <taxon>Nesterenkonia</taxon>
    </lineage>
</organism>
<gene>
    <name evidence="1" type="ORF">GCM10025790_16960</name>
</gene>
<sequence length="187" mass="22110">MRRADETITWKPQRIAVAGTSGAGKTTLCTELEKITGFPCEELDGLYWGPDWTPRETFDDDVERFTAQPRWIIELQYRAVRPLIASRADTVLWLDYATPLKMQRLIRRTLSRRIRGTELWNGNIEQPLSRIFTDRDHIIRWGWRTRNKLKPVIPTLEERFEGLTVVRLRSPRETKRWLQALSDCMQQ</sequence>
<comment type="caution">
    <text evidence="1">The sequence shown here is derived from an EMBL/GenBank/DDBJ whole genome shotgun (WGS) entry which is preliminary data.</text>
</comment>
<dbReference type="PANTHER" id="PTHR37816">
    <property type="entry name" value="YALI0E33011P"/>
    <property type="match status" value="1"/>
</dbReference>
<reference evidence="2" key="1">
    <citation type="journal article" date="2019" name="Int. J. Syst. Evol. Microbiol.">
        <title>The Global Catalogue of Microorganisms (GCM) 10K type strain sequencing project: providing services to taxonomists for standard genome sequencing and annotation.</title>
        <authorList>
            <consortium name="The Broad Institute Genomics Platform"/>
            <consortium name="The Broad Institute Genome Sequencing Center for Infectious Disease"/>
            <person name="Wu L."/>
            <person name="Ma J."/>
        </authorList>
    </citation>
    <scope>NUCLEOTIDE SEQUENCE [LARGE SCALE GENOMIC DNA]</scope>
    <source>
        <strain evidence="2">JCM 19129</strain>
    </source>
</reference>
<keyword evidence="2" id="KW-1185">Reference proteome</keyword>
<proteinExistence type="predicted"/>
<accession>A0ABP9G6D8</accession>
<dbReference type="EMBL" id="BAABLW010000007">
    <property type="protein sequence ID" value="GAA4921230.1"/>
    <property type="molecule type" value="Genomic_DNA"/>
</dbReference>